<dbReference type="Gene3D" id="3.40.190.170">
    <property type="entry name" value="Bacterial extracellular solute-binding protein, family 7"/>
    <property type="match status" value="1"/>
</dbReference>
<accession>A0ABV6R8T7</accession>
<sequence>MPLALAAPLAACTARTPAAGGPDTPVVLRLAHSLSDKHPTSVAIRGFADDLAERSSGRITVEIFASGQLGSEGAVIGQMRQGIIDLVRAASPSLASLHAGYHTFGLPFLFETEEDMHTVMDSPEMEDFYRSSADLGFIGLTHYTSGMRSFYTKSTPILTPEDLRGLKFRIQDMRSQTEMMKSLGGAPVVMSFGDTYTGLQTGLIDGAESNETVLTDSAHGEVAKVFSRTRHTCIPDVLLISSAAWERLSPEDRDLVVDAARASSLAHRDAWAESVAQAEEDAIAMGVEFLDDVDRTAFQEATAEVAQSFATEYAEVAELIDTIDRVLQEGSA</sequence>
<dbReference type="PIRSF" id="PIRSF006470">
    <property type="entry name" value="DctB"/>
    <property type="match status" value="1"/>
</dbReference>
<dbReference type="InterPro" id="IPR038404">
    <property type="entry name" value="TRAP_DctP_sf"/>
</dbReference>
<dbReference type="RefSeq" id="WP_376978912.1">
    <property type="nucleotide sequence ID" value="NZ_JBHLSV010000005.1"/>
</dbReference>
<gene>
    <name evidence="2" type="ORF">ACFFF6_05365</name>
</gene>
<dbReference type="NCBIfam" id="NF037995">
    <property type="entry name" value="TRAP_S1"/>
    <property type="match status" value="1"/>
</dbReference>
<protein>
    <submittedName>
        <fullName evidence="2">TRAP transporter substrate-binding protein</fullName>
    </submittedName>
</protein>
<reference evidence="2 3" key="1">
    <citation type="submission" date="2024-09" db="EMBL/GenBank/DDBJ databases">
        <authorList>
            <person name="Sun Q."/>
            <person name="Mori K."/>
        </authorList>
    </citation>
    <scope>NUCLEOTIDE SEQUENCE [LARGE SCALE GENOMIC DNA]</scope>
    <source>
        <strain evidence="2 3">CICC 10874</strain>
    </source>
</reference>
<dbReference type="NCBIfam" id="TIGR00787">
    <property type="entry name" value="dctP"/>
    <property type="match status" value="1"/>
</dbReference>
<dbReference type="InterPro" id="IPR004682">
    <property type="entry name" value="TRAP_DctP"/>
</dbReference>
<dbReference type="PANTHER" id="PTHR33376">
    <property type="match status" value="1"/>
</dbReference>
<evidence type="ECO:0000256" key="1">
    <source>
        <dbReference type="ARBA" id="ARBA00022729"/>
    </source>
</evidence>
<comment type="caution">
    <text evidence="2">The sequence shown here is derived from an EMBL/GenBank/DDBJ whole genome shotgun (WGS) entry which is preliminary data.</text>
</comment>
<dbReference type="CDD" id="cd13671">
    <property type="entry name" value="PBP2_TRAP_SBP_like_3"/>
    <property type="match status" value="1"/>
</dbReference>
<keyword evidence="3" id="KW-1185">Reference proteome</keyword>
<dbReference type="PANTHER" id="PTHR33376:SF2">
    <property type="entry name" value="DICARBOXYLATE-BINDING PERIPLASMIC PROTEIN"/>
    <property type="match status" value="1"/>
</dbReference>
<dbReference type="EMBL" id="JBHLSV010000005">
    <property type="protein sequence ID" value="MFC0673383.1"/>
    <property type="molecule type" value="Genomic_DNA"/>
</dbReference>
<organism evidence="2 3">
    <name type="scientific">Brachybacterium hainanense</name>
    <dbReference type="NCBI Taxonomy" id="1541174"/>
    <lineage>
        <taxon>Bacteria</taxon>
        <taxon>Bacillati</taxon>
        <taxon>Actinomycetota</taxon>
        <taxon>Actinomycetes</taxon>
        <taxon>Micrococcales</taxon>
        <taxon>Dermabacteraceae</taxon>
        <taxon>Brachybacterium</taxon>
    </lineage>
</organism>
<dbReference type="Proteomes" id="UP001589793">
    <property type="component" value="Unassembled WGS sequence"/>
</dbReference>
<dbReference type="InterPro" id="IPR018389">
    <property type="entry name" value="DctP_fam"/>
</dbReference>
<name>A0ABV6R8T7_9MICO</name>
<evidence type="ECO:0000313" key="3">
    <source>
        <dbReference type="Proteomes" id="UP001589793"/>
    </source>
</evidence>
<evidence type="ECO:0000313" key="2">
    <source>
        <dbReference type="EMBL" id="MFC0673383.1"/>
    </source>
</evidence>
<proteinExistence type="predicted"/>
<keyword evidence="1" id="KW-0732">Signal</keyword>
<dbReference type="Pfam" id="PF03480">
    <property type="entry name" value="DctP"/>
    <property type="match status" value="1"/>
</dbReference>